<dbReference type="InterPro" id="IPR013216">
    <property type="entry name" value="Methyltransf_11"/>
</dbReference>
<dbReference type="eggNOG" id="COG0030">
    <property type="taxonomic scope" value="Bacteria"/>
</dbReference>
<dbReference type="RefSeq" id="WP_014796395.1">
    <property type="nucleotide sequence ID" value="NC_018018.1"/>
</dbReference>
<accession>I4AG50</accession>
<evidence type="ECO:0000313" key="2">
    <source>
        <dbReference type="EMBL" id="AFM02935.1"/>
    </source>
</evidence>
<evidence type="ECO:0000259" key="1">
    <source>
        <dbReference type="Pfam" id="PF08241"/>
    </source>
</evidence>
<keyword evidence="3" id="KW-1185">Reference proteome</keyword>
<dbReference type="STRING" id="880071.Fleli_0459"/>
<dbReference type="GO" id="GO:0008757">
    <property type="term" value="F:S-adenosylmethionine-dependent methyltransferase activity"/>
    <property type="evidence" value="ECO:0007669"/>
    <property type="project" value="InterPro"/>
</dbReference>
<dbReference type="Gene3D" id="3.40.50.150">
    <property type="entry name" value="Vaccinia Virus protein VP39"/>
    <property type="match status" value="1"/>
</dbReference>
<dbReference type="HOGENOM" id="CLU_1281441_0_0_10"/>
<dbReference type="InterPro" id="IPR029063">
    <property type="entry name" value="SAM-dependent_MTases_sf"/>
</dbReference>
<reference evidence="3" key="1">
    <citation type="submission" date="2012-06" db="EMBL/GenBank/DDBJ databases">
        <title>The complete genome of Flexibacter litoralis DSM 6794.</title>
        <authorList>
            <person name="Lucas S."/>
            <person name="Copeland A."/>
            <person name="Lapidus A."/>
            <person name="Glavina del Rio T."/>
            <person name="Dalin E."/>
            <person name="Tice H."/>
            <person name="Bruce D."/>
            <person name="Goodwin L."/>
            <person name="Pitluck S."/>
            <person name="Peters L."/>
            <person name="Ovchinnikova G."/>
            <person name="Lu M."/>
            <person name="Kyrpides N."/>
            <person name="Mavromatis K."/>
            <person name="Ivanova N."/>
            <person name="Brettin T."/>
            <person name="Detter J.C."/>
            <person name="Han C."/>
            <person name="Larimer F."/>
            <person name="Land M."/>
            <person name="Hauser L."/>
            <person name="Markowitz V."/>
            <person name="Cheng J.-F."/>
            <person name="Hugenholtz P."/>
            <person name="Woyke T."/>
            <person name="Wu D."/>
            <person name="Spring S."/>
            <person name="Lang E."/>
            <person name="Kopitz M."/>
            <person name="Brambilla E."/>
            <person name="Klenk H.-P."/>
            <person name="Eisen J.A."/>
        </authorList>
    </citation>
    <scope>NUCLEOTIDE SEQUENCE [LARGE SCALE GENOMIC DNA]</scope>
    <source>
        <strain evidence="3">ATCC 23117 / DSM 6794 / NBRC 15988 / NCIMB 1366 / Sio-4</strain>
    </source>
</reference>
<dbReference type="SUPFAM" id="SSF53335">
    <property type="entry name" value="S-adenosyl-L-methionine-dependent methyltransferases"/>
    <property type="match status" value="1"/>
</dbReference>
<feature type="domain" description="Methyltransferase type 11" evidence="1">
    <location>
        <begin position="47"/>
        <end position="143"/>
    </location>
</feature>
<keyword evidence="2" id="KW-0808">Transferase</keyword>
<dbReference type="OrthoDB" id="938544at2"/>
<keyword evidence="2" id="KW-0489">Methyltransferase</keyword>
<proteinExistence type="predicted"/>
<dbReference type="EMBL" id="CP003345">
    <property type="protein sequence ID" value="AFM02935.1"/>
    <property type="molecule type" value="Genomic_DNA"/>
</dbReference>
<evidence type="ECO:0000313" key="3">
    <source>
        <dbReference type="Proteomes" id="UP000006054"/>
    </source>
</evidence>
<organism evidence="2 3">
    <name type="scientific">Bernardetia litoralis (strain ATCC 23117 / DSM 6794 / NBRC 15988 / NCIMB 1366 / Fx l1 / Sio-4)</name>
    <name type="common">Flexibacter litoralis</name>
    <dbReference type="NCBI Taxonomy" id="880071"/>
    <lineage>
        <taxon>Bacteria</taxon>
        <taxon>Pseudomonadati</taxon>
        <taxon>Bacteroidota</taxon>
        <taxon>Cytophagia</taxon>
        <taxon>Cytophagales</taxon>
        <taxon>Bernardetiaceae</taxon>
        <taxon>Bernardetia</taxon>
    </lineage>
</organism>
<name>I4AG50_BERLS</name>
<dbReference type="AlphaFoldDB" id="I4AG50"/>
<protein>
    <submittedName>
        <fullName evidence="2">Methyltransferase family protein</fullName>
    </submittedName>
</protein>
<sequence>MTLANIDFYRNIQIEKFRELAGVTGFDTGVDIDQIYPQLKDAKAIAELGVGYGRAIDELLKRGFEGKIYGIERVKSFVNYMEKEYNNENLFMLHQDIEELDLPKKVDAVLWLWSGILEQNLEKQRDSICKIRKYLKTGGKLFIEAPQDKIKFVGMKINKHYIRVEMDWGTLDAYMPYEEDMHLIKEYCHYKSLEIIKYQSTTGLDRVFYVFEN</sequence>
<dbReference type="Pfam" id="PF08241">
    <property type="entry name" value="Methyltransf_11"/>
    <property type="match status" value="1"/>
</dbReference>
<dbReference type="Proteomes" id="UP000006054">
    <property type="component" value="Chromosome"/>
</dbReference>
<dbReference type="GO" id="GO:0032259">
    <property type="term" value="P:methylation"/>
    <property type="evidence" value="ECO:0007669"/>
    <property type="project" value="UniProtKB-KW"/>
</dbReference>
<dbReference type="KEGG" id="fli:Fleli_0459"/>
<gene>
    <name evidence="2" type="ordered locus">Fleli_0459</name>
</gene>
<dbReference type="CDD" id="cd02440">
    <property type="entry name" value="AdoMet_MTases"/>
    <property type="match status" value="1"/>
</dbReference>